<sequence>MMGYFSNATEGDFWESDNCAKCHHNGTGEDDPLCPVMAAHMLYAYEMCNEHENPAKIILDLLIPRNKNELGNAKCAMFKPRHGVTDRHLKDWDKYKQIMAEMGR</sequence>
<evidence type="ECO:0000313" key="2">
    <source>
        <dbReference type="Proteomes" id="UP000282971"/>
    </source>
</evidence>
<comment type="caution">
    <text evidence="1">The sequence shown here is derived from an EMBL/GenBank/DDBJ whole genome shotgun (WGS) entry which is preliminary data.</text>
</comment>
<accession>A0A437M890</accession>
<dbReference type="Proteomes" id="UP000282971">
    <property type="component" value="Unassembled WGS sequence"/>
</dbReference>
<dbReference type="AlphaFoldDB" id="A0A437M890"/>
<dbReference type="RefSeq" id="WP_127742667.1">
    <property type="nucleotide sequence ID" value="NZ_SACN01000001.1"/>
</dbReference>
<evidence type="ECO:0000313" key="1">
    <source>
        <dbReference type="EMBL" id="RVT93745.1"/>
    </source>
</evidence>
<keyword evidence="2" id="KW-1185">Reference proteome</keyword>
<gene>
    <name evidence="1" type="ORF">EOD43_07725</name>
</gene>
<organism evidence="1 2">
    <name type="scientific">Sphingomonas crocodyli</name>
    <dbReference type="NCBI Taxonomy" id="1979270"/>
    <lineage>
        <taxon>Bacteria</taxon>
        <taxon>Pseudomonadati</taxon>
        <taxon>Pseudomonadota</taxon>
        <taxon>Alphaproteobacteria</taxon>
        <taxon>Sphingomonadales</taxon>
        <taxon>Sphingomonadaceae</taxon>
        <taxon>Sphingomonas</taxon>
    </lineage>
</organism>
<proteinExistence type="predicted"/>
<name>A0A437M890_9SPHN</name>
<protein>
    <submittedName>
        <fullName evidence="1">Uncharacterized protein</fullName>
    </submittedName>
</protein>
<dbReference type="EMBL" id="SACN01000001">
    <property type="protein sequence ID" value="RVT93745.1"/>
    <property type="molecule type" value="Genomic_DNA"/>
</dbReference>
<reference evidence="1 2" key="1">
    <citation type="submission" date="2019-01" db="EMBL/GenBank/DDBJ databases">
        <authorList>
            <person name="Chen W.-M."/>
        </authorList>
    </citation>
    <scope>NUCLEOTIDE SEQUENCE [LARGE SCALE GENOMIC DNA]</scope>
    <source>
        <strain evidence="1 2">CCP-7</strain>
    </source>
</reference>